<sequence length="139" mass="15611">MRSIVMRENFAPLPLLPARPRMEDGVVHREAPDPQLRGETGVGGQVRRARHQPFSLQPPRVLSLFSSRYSLENCPGLISSQSPTVAEMNKNSKYSSSKYRYSNHEKSRDSPSTNSLRSSSPDSRSQSPRYHKGVDVNSQ</sequence>
<evidence type="ECO:0000313" key="2">
    <source>
        <dbReference type="EMBL" id="MPC44827.1"/>
    </source>
</evidence>
<gene>
    <name evidence="2" type="ORF">E2C01_038507</name>
</gene>
<evidence type="ECO:0000313" key="3">
    <source>
        <dbReference type="Proteomes" id="UP000324222"/>
    </source>
</evidence>
<comment type="caution">
    <text evidence="2">The sequence shown here is derived from an EMBL/GenBank/DDBJ whole genome shotgun (WGS) entry which is preliminary data.</text>
</comment>
<accession>A0A5B7FH02</accession>
<feature type="compositionally biased region" description="Low complexity" evidence="1">
    <location>
        <begin position="89"/>
        <end position="100"/>
    </location>
</feature>
<evidence type="ECO:0000256" key="1">
    <source>
        <dbReference type="SAM" id="MobiDB-lite"/>
    </source>
</evidence>
<keyword evidence="3" id="KW-1185">Reference proteome</keyword>
<dbReference type="AlphaFoldDB" id="A0A5B7FH02"/>
<protein>
    <submittedName>
        <fullName evidence="2">Uncharacterized protein</fullName>
    </submittedName>
</protein>
<dbReference type="Proteomes" id="UP000324222">
    <property type="component" value="Unassembled WGS sequence"/>
</dbReference>
<feature type="compositionally biased region" description="Low complexity" evidence="1">
    <location>
        <begin position="110"/>
        <end position="128"/>
    </location>
</feature>
<feature type="compositionally biased region" description="Basic and acidic residues" evidence="1">
    <location>
        <begin position="20"/>
        <end position="32"/>
    </location>
</feature>
<organism evidence="2 3">
    <name type="scientific">Portunus trituberculatus</name>
    <name type="common">Swimming crab</name>
    <name type="synonym">Neptunus trituberculatus</name>
    <dbReference type="NCBI Taxonomy" id="210409"/>
    <lineage>
        <taxon>Eukaryota</taxon>
        <taxon>Metazoa</taxon>
        <taxon>Ecdysozoa</taxon>
        <taxon>Arthropoda</taxon>
        <taxon>Crustacea</taxon>
        <taxon>Multicrustacea</taxon>
        <taxon>Malacostraca</taxon>
        <taxon>Eumalacostraca</taxon>
        <taxon>Eucarida</taxon>
        <taxon>Decapoda</taxon>
        <taxon>Pleocyemata</taxon>
        <taxon>Brachyura</taxon>
        <taxon>Eubrachyura</taxon>
        <taxon>Portunoidea</taxon>
        <taxon>Portunidae</taxon>
        <taxon>Portuninae</taxon>
        <taxon>Portunus</taxon>
    </lineage>
</organism>
<feature type="region of interest" description="Disordered" evidence="1">
    <location>
        <begin position="17"/>
        <end position="54"/>
    </location>
</feature>
<reference evidence="2 3" key="1">
    <citation type="submission" date="2019-05" db="EMBL/GenBank/DDBJ databases">
        <title>Another draft genome of Portunus trituberculatus and its Hox gene families provides insights of decapod evolution.</title>
        <authorList>
            <person name="Jeong J.-H."/>
            <person name="Song I."/>
            <person name="Kim S."/>
            <person name="Choi T."/>
            <person name="Kim D."/>
            <person name="Ryu S."/>
            <person name="Kim W."/>
        </authorList>
    </citation>
    <scope>NUCLEOTIDE SEQUENCE [LARGE SCALE GENOMIC DNA]</scope>
    <source>
        <tissue evidence="2">Muscle</tissue>
    </source>
</reference>
<proteinExistence type="predicted"/>
<dbReference type="EMBL" id="VSRR010006455">
    <property type="protein sequence ID" value="MPC44827.1"/>
    <property type="molecule type" value="Genomic_DNA"/>
</dbReference>
<feature type="region of interest" description="Disordered" evidence="1">
    <location>
        <begin position="76"/>
        <end position="139"/>
    </location>
</feature>
<name>A0A5B7FH02_PORTR</name>